<dbReference type="InterPro" id="IPR029787">
    <property type="entry name" value="Nucleotide_cyclase"/>
</dbReference>
<feature type="transmembrane region" description="Helical" evidence="1">
    <location>
        <begin position="148"/>
        <end position="168"/>
    </location>
</feature>
<gene>
    <name evidence="3" type="ORF">I6J18_19070</name>
</gene>
<sequence length="573" mass="65337">MVISKRKIWTIWGLWALVFPIGLWLTFHYFPPQFIGMEWHILAFLALMCILSMLPIMINKEPVTVVQGVSLALFLEFGLSAEIIATQISFIFILLMVHIRRTEVYRIPLNSLIFFIMSLMSGLAYYSFGGDHQFGSTLDGKHIVLIMVYQLVYFVTNSITLSISDYFLHNKKFTFKDEGLLWDGIATLLILPIGIILFILYQQIGLLSILLIGVPVISLTWILKLYKQSKQINIHLKSAGEFGHQLTQKLHIDGVLELFINRISTIVETEQGYIFDIYNAEKEIHLLRYFENGEAIEKNIEPLRNGLGITGEVWQTGKALLFHSRKEWKHLDMGIIEPNIESIMTIPIVRDKLVVAEVMLVSTKKRAYENHQMMIMDILCSYLGVAIENARHHSLAMQQSERCPLTNLYNFRYIERELQVQFTNLTNHITKNVSLILIDIDRFKAVNDSFGHQSGNEILCQLAERLNSIVGKTGTLARYGGEEFVILLPNLAKEEAFKFAEFIRLSIANKPFAVHSDLDEYRSKQLVTITASMGVATAPNDADDEQALIRHADRAMYTGAKQAGRNKVAQYVG</sequence>
<keyword evidence="4" id="KW-1185">Reference proteome</keyword>
<dbReference type="InterPro" id="IPR029016">
    <property type="entry name" value="GAF-like_dom_sf"/>
</dbReference>
<dbReference type="NCBIfam" id="TIGR00254">
    <property type="entry name" value="GGDEF"/>
    <property type="match status" value="1"/>
</dbReference>
<dbReference type="InterPro" id="IPR043128">
    <property type="entry name" value="Rev_trsase/Diguanyl_cyclase"/>
</dbReference>
<dbReference type="CDD" id="cd01949">
    <property type="entry name" value="GGDEF"/>
    <property type="match status" value="1"/>
</dbReference>
<dbReference type="SUPFAM" id="SSF55781">
    <property type="entry name" value="GAF domain-like"/>
    <property type="match status" value="1"/>
</dbReference>
<evidence type="ECO:0000259" key="2">
    <source>
        <dbReference type="PROSITE" id="PS50887"/>
    </source>
</evidence>
<dbReference type="GO" id="GO:1902201">
    <property type="term" value="P:negative regulation of bacterial-type flagellum-dependent cell motility"/>
    <property type="evidence" value="ECO:0007669"/>
    <property type="project" value="TreeGrafter"/>
</dbReference>
<dbReference type="InterPro" id="IPR003018">
    <property type="entry name" value="GAF"/>
</dbReference>
<feature type="transmembrane region" description="Helical" evidence="1">
    <location>
        <begin position="12"/>
        <end position="30"/>
    </location>
</feature>
<dbReference type="Proteomes" id="UP000595254">
    <property type="component" value="Chromosome"/>
</dbReference>
<dbReference type="Pfam" id="PF13185">
    <property type="entry name" value="GAF_2"/>
    <property type="match status" value="1"/>
</dbReference>
<evidence type="ECO:0000313" key="3">
    <source>
        <dbReference type="EMBL" id="QQS99667.1"/>
    </source>
</evidence>
<dbReference type="SMART" id="SM00267">
    <property type="entry name" value="GGDEF"/>
    <property type="match status" value="1"/>
</dbReference>
<name>A0A974RZU2_PERPY</name>
<feature type="transmembrane region" description="Helical" evidence="1">
    <location>
        <begin position="70"/>
        <end position="97"/>
    </location>
</feature>
<dbReference type="FunFam" id="3.30.70.270:FF:000001">
    <property type="entry name" value="Diguanylate cyclase domain protein"/>
    <property type="match status" value="1"/>
</dbReference>
<feature type="transmembrane region" description="Helical" evidence="1">
    <location>
        <begin position="180"/>
        <end position="201"/>
    </location>
</feature>
<dbReference type="PROSITE" id="PS50887">
    <property type="entry name" value="GGDEF"/>
    <property type="match status" value="1"/>
</dbReference>
<evidence type="ECO:0000313" key="4">
    <source>
        <dbReference type="Proteomes" id="UP000595254"/>
    </source>
</evidence>
<reference evidence="3 4" key="1">
    <citation type="submission" date="2021-01" db="EMBL/GenBank/DDBJ databases">
        <title>FDA dAtabase for Regulatory Grade micrObial Sequences (FDA-ARGOS): Supporting development and validation of Infectious Disease Dx tests.</title>
        <authorList>
            <person name="Nelson B."/>
            <person name="Plummer A."/>
            <person name="Tallon L."/>
            <person name="Sadzewicz L."/>
            <person name="Zhao X."/>
            <person name="Boylan J."/>
            <person name="Ott S."/>
            <person name="Bowen H."/>
            <person name="Vavikolanu K."/>
            <person name="Mehta A."/>
            <person name="Aluvathingal J."/>
            <person name="Nadendla S."/>
            <person name="Myers T."/>
            <person name="Yan Y."/>
            <person name="Sichtig H."/>
        </authorList>
    </citation>
    <scope>NUCLEOTIDE SEQUENCE [LARGE SCALE GENOMIC DNA]</scope>
    <source>
        <strain evidence="3 4">FDAARGOS_1161</strain>
    </source>
</reference>
<organism evidence="3 4">
    <name type="scientific">Peribacillus psychrosaccharolyticus</name>
    <name type="common">Bacillus psychrosaccharolyticus</name>
    <dbReference type="NCBI Taxonomy" id="1407"/>
    <lineage>
        <taxon>Bacteria</taxon>
        <taxon>Bacillati</taxon>
        <taxon>Bacillota</taxon>
        <taxon>Bacilli</taxon>
        <taxon>Bacillales</taxon>
        <taxon>Bacillaceae</taxon>
        <taxon>Peribacillus</taxon>
    </lineage>
</organism>
<dbReference type="SUPFAM" id="SSF55073">
    <property type="entry name" value="Nucleotide cyclase"/>
    <property type="match status" value="1"/>
</dbReference>
<proteinExistence type="predicted"/>
<dbReference type="InterPro" id="IPR000160">
    <property type="entry name" value="GGDEF_dom"/>
</dbReference>
<dbReference type="EMBL" id="CP068053">
    <property type="protein sequence ID" value="QQS99667.1"/>
    <property type="molecule type" value="Genomic_DNA"/>
</dbReference>
<dbReference type="Gene3D" id="3.30.450.40">
    <property type="match status" value="1"/>
</dbReference>
<accession>A0A974RZU2</accession>
<dbReference type="GO" id="GO:0052621">
    <property type="term" value="F:diguanylate cyclase activity"/>
    <property type="evidence" value="ECO:0007669"/>
    <property type="project" value="TreeGrafter"/>
</dbReference>
<dbReference type="RefSeq" id="WP_201647634.1">
    <property type="nucleotide sequence ID" value="NZ_CP068053.1"/>
</dbReference>
<dbReference type="Pfam" id="PF00990">
    <property type="entry name" value="GGDEF"/>
    <property type="match status" value="1"/>
</dbReference>
<feature type="transmembrane region" description="Helical" evidence="1">
    <location>
        <begin position="207"/>
        <end position="226"/>
    </location>
</feature>
<dbReference type="PANTHER" id="PTHR45138">
    <property type="entry name" value="REGULATORY COMPONENTS OF SENSORY TRANSDUCTION SYSTEM"/>
    <property type="match status" value="1"/>
</dbReference>
<keyword evidence="1" id="KW-0812">Transmembrane</keyword>
<keyword evidence="1" id="KW-0472">Membrane</keyword>
<dbReference type="KEGG" id="ppsr:I6J18_19070"/>
<dbReference type="InterPro" id="IPR050469">
    <property type="entry name" value="Diguanylate_Cyclase"/>
</dbReference>
<feature type="domain" description="GGDEF" evidence="2">
    <location>
        <begin position="431"/>
        <end position="573"/>
    </location>
</feature>
<dbReference type="GO" id="GO:0043709">
    <property type="term" value="P:cell adhesion involved in single-species biofilm formation"/>
    <property type="evidence" value="ECO:0007669"/>
    <property type="project" value="TreeGrafter"/>
</dbReference>
<keyword evidence="1" id="KW-1133">Transmembrane helix</keyword>
<dbReference type="AlphaFoldDB" id="A0A974RZU2"/>
<protein>
    <submittedName>
        <fullName evidence="3">GGDEF domain-containing protein</fullName>
    </submittedName>
</protein>
<dbReference type="GO" id="GO:0005886">
    <property type="term" value="C:plasma membrane"/>
    <property type="evidence" value="ECO:0007669"/>
    <property type="project" value="TreeGrafter"/>
</dbReference>
<evidence type="ECO:0000256" key="1">
    <source>
        <dbReference type="SAM" id="Phobius"/>
    </source>
</evidence>
<dbReference type="Gene3D" id="3.30.70.270">
    <property type="match status" value="1"/>
</dbReference>
<feature type="transmembrane region" description="Helical" evidence="1">
    <location>
        <begin position="109"/>
        <end position="128"/>
    </location>
</feature>
<feature type="transmembrane region" description="Helical" evidence="1">
    <location>
        <begin position="39"/>
        <end position="58"/>
    </location>
</feature>
<dbReference type="PANTHER" id="PTHR45138:SF9">
    <property type="entry name" value="DIGUANYLATE CYCLASE DGCM-RELATED"/>
    <property type="match status" value="1"/>
</dbReference>